<dbReference type="EMBL" id="BJVF01000003">
    <property type="protein sequence ID" value="GEL11352.1"/>
    <property type="molecule type" value="Genomic_DNA"/>
</dbReference>
<dbReference type="Gene3D" id="1.20.1440.60">
    <property type="entry name" value="23S rRNA-intervening sequence"/>
    <property type="match status" value="1"/>
</dbReference>
<proteinExistence type="predicted"/>
<dbReference type="Pfam" id="PF05635">
    <property type="entry name" value="23S_rRNA_IVP"/>
    <property type="match status" value="1"/>
</dbReference>
<dbReference type="AlphaFoldDB" id="A0A511CFD2"/>
<organism evidence="1 2">
    <name type="scientific">Flavobacterium glycines</name>
    <dbReference type="NCBI Taxonomy" id="551990"/>
    <lineage>
        <taxon>Bacteria</taxon>
        <taxon>Pseudomonadati</taxon>
        <taxon>Bacteroidota</taxon>
        <taxon>Flavobacteriia</taxon>
        <taxon>Flavobacteriales</taxon>
        <taxon>Flavobacteriaceae</taxon>
        <taxon>Flavobacterium</taxon>
    </lineage>
</organism>
<dbReference type="InterPro" id="IPR036583">
    <property type="entry name" value="23S_rRNA_IVS_sf"/>
</dbReference>
<gene>
    <name evidence="1" type="ORF">FGL01_20910</name>
</gene>
<protein>
    <submittedName>
        <fullName evidence="1">Four helix bundle protein</fullName>
    </submittedName>
</protein>
<name>A0A511CFD2_9FLAO</name>
<comment type="caution">
    <text evidence="1">The sequence shown here is derived from an EMBL/GenBank/DDBJ whole genome shotgun (WGS) entry which is preliminary data.</text>
</comment>
<accession>A0A511CFD2</accession>
<dbReference type="NCBIfam" id="TIGR02436">
    <property type="entry name" value="four helix bundle protein"/>
    <property type="match status" value="1"/>
</dbReference>
<reference evidence="1 2" key="1">
    <citation type="submission" date="2019-07" db="EMBL/GenBank/DDBJ databases">
        <title>Whole genome shotgun sequence of Flavobacterium glycines NBRC 105008.</title>
        <authorList>
            <person name="Hosoyama A."/>
            <person name="Uohara A."/>
            <person name="Ohji S."/>
            <person name="Ichikawa N."/>
        </authorList>
    </citation>
    <scope>NUCLEOTIDE SEQUENCE [LARGE SCALE GENOMIC DNA]</scope>
    <source>
        <strain evidence="1 2">NBRC 105008</strain>
    </source>
</reference>
<dbReference type="SUPFAM" id="SSF158446">
    <property type="entry name" value="IVS-encoded protein-like"/>
    <property type="match status" value="1"/>
</dbReference>
<dbReference type="Proteomes" id="UP000321579">
    <property type="component" value="Unassembled WGS sequence"/>
</dbReference>
<evidence type="ECO:0000313" key="1">
    <source>
        <dbReference type="EMBL" id="GEL11352.1"/>
    </source>
</evidence>
<sequence>MAMSIAKSNCNNKIQLKKVNMEVNEPNFDKIYNLEDRLVRFAGESIFFVRKLDKTFELDYYKNQLIRSSGSAALNYGEAQGTITSKDFIFKVSLAVKELKESRNSLKVLDYIKEGESEERKWLLTEVEELIAIASKMINNKKE</sequence>
<evidence type="ECO:0000313" key="2">
    <source>
        <dbReference type="Proteomes" id="UP000321579"/>
    </source>
</evidence>
<dbReference type="InterPro" id="IPR012657">
    <property type="entry name" value="23S_rRNA-intervening_sequence"/>
</dbReference>